<dbReference type="AlphaFoldDB" id="A0A4Z2EF75"/>
<dbReference type="SUPFAM" id="SSF57610">
    <property type="entry name" value="Thyroglobulin type-1 domain"/>
    <property type="match status" value="1"/>
</dbReference>
<keyword evidence="3" id="KW-1185">Reference proteome</keyword>
<dbReference type="Proteomes" id="UP000314294">
    <property type="component" value="Unassembled WGS sequence"/>
</dbReference>
<dbReference type="InterPro" id="IPR036857">
    <property type="entry name" value="Thyroglobulin_1_sf"/>
</dbReference>
<name>A0A4Z2EF75_9TELE</name>
<organism evidence="2 3">
    <name type="scientific">Liparis tanakae</name>
    <name type="common">Tanaka's snailfish</name>
    <dbReference type="NCBI Taxonomy" id="230148"/>
    <lineage>
        <taxon>Eukaryota</taxon>
        <taxon>Metazoa</taxon>
        <taxon>Chordata</taxon>
        <taxon>Craniata</taxon>
        <taxon>Vertebrata</taxon>
        <taxon>Euteleostomi</taxon>
        <taxon>Actinopterygii</taxon>
        <taxon>Neopterygii</taxon>
        <taxon>Teleostei</taxon>
        <taxon>Neoteleostei</taxon>
        <taxon>Acanthomorphata</taxon>
        <taxon>Eupercaria</taxon>
        <taxon>Perciformes</taxon>
        <taxon>Cottioidei</taxon>
        <taxon>Cottales</taxon>
        <taxon>Liparidae</taxon>
        <taxon>Liparis</taxon>
    </lineage>
</organism>
<proteinExistence type="predicted"/>
<evidence type="ECO:0000313" key="2">
    <source>
        <dbReference type="EMBL" id="TNN27539.1"/>
    </source>
</evidence>
<reference evidence="2 3" key="1">
    <citation type="submission" date="2019-03" db="EMBL/GenBank/DDBJ databases">
        <title>First draft genome of Liparis tanakae, snailfish: a comprehensive survey of snailfish specific genes.</title>
        <authorList>
            <person name="Kim W."/>
            <person name="Song I."/>
            <person name="Jeong J.-H."/>
            <person name="Kim D."/>
            <person name="Kim S."/>
            <person name="Ryu S."/>
            <person name="Song J.Y."/>
            <person name="Lee S.K."/>
        </authorList>
    </citation>
    <scope>NUCLEOTIDE SEQUENCE [LARGE SCALE GENOMIC DNA]</scope>
    <source>
        <tissue evidence="2">Muscle</tissue>
    </source>
</reference>
<sequence length="104" mass="11419">MNIAARLLLRARVRRSGSKVADPHVPRPMGGQRGRADEEQTDPDTSRCVAEKKYTEQQAKKLFPQVFVPVCNPDGTYSEVTARHHALPGAPPPLHTAPSHLEAC</sequence>
<dbReference type="OrthoDB" id="5986054at2759"/>
<accession>A0A4Z2EF75</accession>
<feature type="region of interest" description="Disordered" evidence="1">
    <location>
        <begin position="14"/>
        <end position="47"/>
    </location>
</feature>
<protein>
    <submittedName>
        <fullName evidence="2">SPARC-related modular calcium-binding protein 2</fullName>
    </submittedName>
</protein>
<dbReference type="EMBL" id="SRLO01008115">
    <property type="protein sequence ID" value="TNN27539.1"/>
    <property type="molecule type" value="Genomic_DNA"/>
</dbReference>
<evidence type="ECO:0000313" key="3">
    <source>
        <dbReference type="Proteomes" id="UP000314294"/>
    </source>
</evidence>
<gene>
    <name evidence="2" type="primary">SMOC2</name>
    <name evidence="2" type="ORF">EYF80_062315</name>
</gene>
<comment type="caution">
    <text evidence="2">The sequence shown here is derived from an EMBL/GenBank/DDBJ whole genome shotgun (WGS) entry which is preliminary data.</text>
</comment>
<evidence type="ECO:0000256" key="1">
    <source>
        <dbReference type="SAM" id="MobiDB-lite"/>
    </source>
</evidence>